<proteinExistence type="predicted"/>
<feature type="region of interest" description="Disordered" evidence="1">
    <location>
        <begin position="1"/>
        <end position="24"/>
    </location>
</feature>
<evidence type="ECO:0000256" key="1">
    <source>
        <dbReference type="SAM" id="MobiDB-lite"/>
    </source>
</evidence>
<accession>A0ABU5JG70</accession>
<organism evidence="2 3">
    <name type="scientific">Micromonospora sicca</name>
    <dbReference type="NCBI Taxonomy" id="2202420"/>
    <lineage>
        <taxon>Bacteria</taxon>
        <taxon>Bacillati</taxon>
        <taxon>Actinomycetota</taxon>
        <taxon>Actinomycetes</taxon>
        <taxon>Micromonosporales</taxon>
        <taxon>Micromonosporaceae</taxon>
        <taxon>Micromonospora</taxon>
    </lineage>
</organism>
<dbReference type="EMBL" id="JAXOTQ010000024">
    <property type="protein sequence ID" value="MDZ5491604.1"/>
    <property type="molecule type" value="Genomic_DNA"/>
</dbReference>
<comment type="caution">
    <text evidence="2">The sequence shown here is derived from an EMBL/GenBank/DDBJ whole genome shotgun (WGS) entry which is preliminary data.</text>
</comment>
<sequence length="139" mass="14087">MAKHRRTSDDAPQETATEDSGATYWSVDEVDWPAVRPALPAEMVDLLAPPIVVGVARVVATSRMTPPAETVLPAPTPGAIRSGVVAGRPMPVGATTVRLAGSAASHPSGPAGSVPGGRPGPTPAPGRHRNAPAPLDRNG</sequence>
<name>A0ABU5JG70_9ACTN</name>
<dbReference type="RefSeq" id="WP_322441520.1">
    <property type="nucleotide sequence ID" value="NZ_JAXOTQ010000024.1"/>
</dbReference>
<gene>
    <name evidence="2" type="ORF">U2F25_19435</name>
</gene>
<protein>
    <submittedName>
        <fullName evidence="2">Uncharacterized protein</fullName>
    </submittedName>
</protein>
<evidence type="ECO:0000313" key="3">
    <source>
        <dbReference type="Proteomes" id="UP001290101"/>
    </source>
</evidence>
<evidence type="ECO:0000313" key="2">
    <source>
        <dbReference type="EMBL" id="MDZ5491604.1"/>
    </source>
</evidence>
<feature type="region of interest" description="Disordered" evidence="1">
    <location>
        <begin position="99"/>
        <end position="139"/>
    </location>
</feature>
<dbReference type="Proteomes" id="UP001290101">
    <property type="component" value="Unassembled WGS sequence"/>
</dbReference>
<keyword evidence="3" id="KW-1185">Reference proteome</keyword>
<feature type="compositionally biased region" description="Low complexity" evidence="1">
    <location>
        <begin position="100"/>
        <end position="113"/>
    </location>
</feature>
<reference evidence="2 3" key="1">
    <citation type="submission" date="2023-12" db="EMBL/GenBank/DDBJ databases">
        <title>Micromonospora sp. nov., isolated from Atacama Desert.</title>
        <authorList>
            <person name="Carro L."/>
            <person name="Golinska P."/>
            <person name="Klenk H.-P."/>
            <person name="Goodfellow M."/>
        </authorList>
    </citation>
    <scope>NUCLEOTIDE SEQUENCE [LARGE SCALE GENOMIC DNA]</scope>
    <source>
        <strain evidence="2 3">4G53</strain>
    </source>
</reference>